<feature type="compositionally biased region" description="Basic and acidic residues" evidence="1">
    <location>
        <begin position="33"/>
        <end position="52"/>
    </location>
</feature>
<feature type="compositionally biased region" description="Polar residues" evidence="1">
    <location>
        <begin position="22"/>
        <end position="31"/>
    </location>
</feature>
<reference evidence="2" key="1">
    <citation type="submission" date="2018-05" db="EMBL/GenBank/DDBJ databases">
        <title>Draft genome of Mucuna pruriens seed.</title>
        <authorList>
            <person name="Nnadi N.E."/>
            <person name="Vos R."/>
            <person name="Hasami M.H."/>
            <person name="Devisetty U.K."/>
            <person name="Aguiy J.C."/>
        </authorList>
    </citation>
    <scope>NUCLEOTIDE SEQUENCE [LARGE SCALE GENOMIC DNA]</scope>
    <source>
        <strain evidence="2">JCA_2017</strain>
    </source>
</reference>
<proteinExistence type="predicted"/>
<evidence type="ECO:0000313" key="2">
    <source>
        <dbReference type="EMBL" id="RDY00109.1"/>
    </source>
</evidence>
<protein>
    <submittedName>
        <fullName evidence="2">Uncharacterized protein</fullName>
    </submittedName>
</protein>
<name>A0A371HBC7_MUCPR</name>
<gene>
    <name evidence="2" type="ORF">CR513_16750</name>
</gene>
<dbReference type="AlphaFoldDB" id="A0A371HBC7"/>
<feature type="region of interest" description="Disordered" evidence="1">
    <location>
        <begin position="1"/>
        <end position="65"/>
    </location>
</feature>
<dbReference type="Proteomes" id="UP000257109">
    <property type="component" value="Unassembled WGS sequence"/>
</dbReference>
<evidence type="ECO:0000313" key="3">
    <source>
        <dbReference type="Proteomes" id="UP000257109"/>
    </source>
</evidence>
<accession>A0A371HBC7</accession>
<evidence type="ECO:0000256" key="1">
    <source>
        <dbReference type="SAM" id="MobiDB-lite"/>
    </source>
</evidence>
<organism evidence="2 3">
    <name type="scientific">Mucuna pruriens</name>
    <name type="common">Velvet bean</name>
    <name type="synonym">Dolichos pruriens</name>
    <dbReference type="NCBI Taxonomy" id="157652"/>
    <lineage>
        <taxon>Eukaryota</taxon>
        <taxon>Viridiplantae</taxon>
        <taxon>Streptophyta</taxon>
        <taxon>Embryophyta</taxon>
        <taxon>Tracheophyta</taxon>
        <taxon>Spermatophyta</taxon>
        <taxon>Magnoliopsida</taxon>
        <taxon>eudicotyledons</taxon>
        <taxon>Gunneridae</taxon>
        <taxon>Pentapetalae</taxon>
        <taxon>rosids</taxon>
        <taxon>fabids</taxon>
        <taxon>Fabales</taxon>
        <taxon>Fabaceae</taxon>
        <taxon>Papilionoideae</taxon>
        <taxon>50 kb inversion clade</taxon>
        <taxon>NPAAA clade</taxon>
        <taxon>indigoferoid/millettioid clade</taxon>
        <taxon>Phaseoleae</taxon>
        <taxon>Mucuna</taxon>
    </lineage>
</organism>
<comment type="caution">
    <text evidence="2">The sequence shown here is derived from an EMBL/GenBank/DDBJ whole genome shotgun (WGS) entry which is preliminary data.</text>
</comment>
<dbReference type="EMBL" id="QJKJ01003071">
    <property type="protein sequence ID" value="RDY00109.1"/>
    <property type="molecule type" value="Genomic_DNA"/>
</dbReference>
<keyword evidence="3" id="KW-1185">Reference proteome</keyword>
<feature type="non-terminal residue" evidence="2">
    <location>
        <position position="1"/>
    </location>
</feature>
<sequence length="105" mass="12039">MKGPQNKEAASSKHHHSTHSTDQQTVNSTNKCKGPDESKNQINNKKENEVKKQKQRQITKRSERMKQTLNSAHLFLHLGLHFAQGASFFLDLLQPLLHVLQFLRA</sequence>